<feature type="transmembrane region" description="Helical" evidence="13">
    <location>
        <begin position="416"/>
        <end position="438"/>
    </location>
</feature>
<dbReference type="PRINTS" id="PR01078">
    <property type="entry name" value="AMINACHANNEL"/>
</dbReference>
<keyword evidence="3 11" id="KW-0894">Sodium channel</keyword>
<evidence type="ECO:0000256" key="1">
    <source>
        <dbReference type="ARBA" id="ARBA00004141"/>
    </source>
</evidence>
<reference evidence="14 15" key="1">
    <citation type="submission" date="2024-02" db="EMBL/GenBank/DDBJ databases">
        <authorList>
            <person name="Daric V."/>
            <person name="Darras S."/>
        </authorList>
    </citation>
    <scope>NUCLEOTIDE SEQUENCE [LARGE SCALE GENOMIC DNA]</scope>
</reference>
<keyword evidence="9 11" id="KW-0739">Sodium transport</keyword>
<name>A0ABP0GHK1_CLALP</name>
<evidence type="ECO:0000256" key="4">
    <source>
        <dbReference type="ARBA" id="ARBA00022692"/>
    </source>
</evidence>
<dbReference type="Gene3D" id="1.10.287.820">
    <property type="entry name" value="Acid-sensing ion channel domain"/>
    <property type="match status" value="1"/>
</dbReference>
<feature type="region of interest" description="Disordered" evidence="12">
    <location>
        <begin position="448"/>
        <end position="468"/>
    </location>
</feature>
<dbReference type="InterPro" id="IPR001873">
    <property type="entry name" value="ENaC"/>
</dbReference>
<evidence type="ECO:0000256" key="6">
    <source>
        <dbReference type="ARBA" id="ARBA00023053"/>
    </source>
</evidence>
<keyword evidence="6" id="KW-0915">Sodium</keyword>
<dbReference type="EMBL" id="CAWYQH010000119">
    <property type="protein sequence ID" value="CAK8691202.1"/>
    <property type="molecule type" value="Genomic_DNA"/>
</dbReference>
<dbReference type="PANTHER" id="PTHR11690">
    <property type="entry name" value="AMILORIDE-SENSITIVE SODIUM CHANNEL-RELATED"/>
    <property type="match status" value="1"/>
</dbReference>
<evidence type="ECO:0000256" key="12">
    <source>
        <dbReference type="SAM" id="MobiDB-lite"/>
    </source>
</evidence>
<evidence type="ECO:0000256" key="10">
    <source>
        <dbReference type="ARBA" id="ARBA00023303"/>
    </source>
</evidence>
<keyword evidence="5 13" id="KW-1133">Transmembrane helix</keyword>
<comment type="caution">
    <text evidence="14">The sequence shown here is derived from an EMBL/GenBank/DDBJ whole genome shotgun (WGS) entry which is preliminary data.</text>
</comment>
<gene>
    <name evidence="14" type="ORF">CVLEPA_LOCUS23785</name>
</gene>
<accession>A0ABP0GHK1</accession>
<sequence>MATTTESKAEKIPREFAEQTSMNGILQIHNSKHLLVKVFWLILVLTVIGVLIYQVVDRFVEYFAYKTTTQISERYVQNLTLPAITICNYNRYFNLTSEVEKNATQQLSFALDYGLAPDNLTYFDSLGNDFSLRNFMTVKGWQLKDGETLIYCATNELNLCDAFNFEPVLTNTLGLCWTLKSPTVQRRDGYRDGLHISFDVLQPEYTEDPLYGKWEAGIKFQVHSPDVPPQVDVYGQSVGVGLWASAAIHKTQVQNMYAPWGPCVRDNENLQFHSTYSLPACMRECHDKRIMANCSCRDPSMIHYSGTRECTVGEVVDCVAPKRIELEDYVGPDECGCSQPCDEVRYSSTLSYSTFPSQIAAVGLLPILNNSAITAGYLKTNLVGLSVYYDTLSITTSVESKAVTASGLISDVGGQFGLWIGISVVTFFEIFQFAYLLLRHHLCNPDKKKEQQEQTQEMDNVETGDVRK</sequence>
<protein>
    <submittedName>
        <fullName evidence="14">Uncharacterized protein</fullName>
    </submittedName>
</protein>
<dbReference type="Gene3D" id="1.10.287.770">
    <property type="entry name" value="YojJ-like"/>
    <property type="match status" value="1"/>
</dbReference>
<evidence type="ECO:0000256" key="13">
    <source>
        <dbReference type="SAM" id="Phobius"/>
    </source>
</evidence>
<dbReference type="PANTHER" id="PTHR11690:SF286">
    <property type="entry name" value="ACID-SENSING ION CHANNEL 5"/>
    <property type="match status" value="1"/>
</dbReference>
<comment type="similarity">
    <text evidence="11">Belongs to the amiloride-sensitive sodium channel (TC 1.A.6) family.</text>
</comment>
<keyword evidence="7 11" id="KW-0406">Ion transport</keyword>
<evidence type="ECO:0000313" key="15">
    <source>
        <dbReference type="Proteomes" id="UP001642483"/>
    </source>
</evidence>
<keyword evidence="15" id="KW-1185">Reference proteome</keyword>
<keyword evidence="4 11" id="KW-0812">Transmembrane</keyword>
<evidence type="ECO:0000313" key="14">
    <source>
        <dbReference type="EMBL" id="CAK8691202.1"/>
    </source>
</evidence>
<evidence type="ECO:0000256" key="7">
    <source>
        <dbReference type="ARBA" id="ARBA00023065"/>
    </source>
</evidence>
<evidence type="ECO:0000256" key="9">
    <source>
        <dbReference type="ARBA" id="ARBA00023201"/>
    </source>
</evidence>
<proteinExistence type="inferred from homology"/>
<comment type="subcellular location">
    <subcellularLocation>
        <location evidence="1">Membrane</location>
        <topology evidence="1">Multi-pass membrane protein</topology>
    </subcellularLocation>
</comment>
<keyword evidence="2 11" id="KW-0813">Transport</keyword>
<evidence type="ECO:0000256" key="11">
    <source>
        <dbReference type="RuleBase" id="RU000679"/>
    </source>
</evidence>
<evidence type="ECO:0000256" key="2">
    <source>
        <dbReference type="ARBA" id="ARBA00022448"/>
    </source>
</evidence>
<evidence type="ECO:0000256" key="3">
    <source>
        <dbReference type="ARBA" id="ARBA00022461"/>
    </source>
</evidence>
<feature type="transmembrane region" description="Helical" evidence="13">
    <location>
        <begin position="34"/>
        <end position="56"/>
    </location>
</feature>
<keyword evidence="8 13" id="KW-0472">Membrane</keyword>
<keyword evidence="10 11" id="KW-0407">Ion channel</keyword>
<evidence type="ECO:0000256" key="5">
    <source>
        <dbReference type="ARBA" id="ARBA00022989"/>
    </source>
</evidence>
<dbReference type="Pfam" id="PF00858">
    <property type="entry name" value="ASC"/>
    <property type="match status" value="1"/>
</dbReference>
<evidence type="ECO:0000256" key="8">
    <source>
        <dbReference type="ARBA" id="ARBA00023136"/>
    </source>
</evidence>
<organism evidence="14 15">
    <name type="scientific">Clavelina lepadiformis</name>
    <name type="common">Light-bulb sea squirt</name>
    <name type="synonym">Ascidia lepadiformis</name>
    <dbReference type="NCBI Taxonomy" id="159417"/>
    <lineage>
        <taxon>Eukaryota</taxon>
        <taxon>Metazoa</taxon>
        <taxon>Chordata</taxon>
        <taxon>Tunicata</taxon>
        <taxon>Ascidiacea</taxon>
        <taxon>Aplousobranchia</taxon>
        <taxon>Clavelinidae</taxon>
        <taxon>Clavelina</taxon>
    </lineage>
</organism>
<dbReference type="Proteomes" id="UP001642483">
    <property type="component" value="Unassembled WGS sequence"/>
</dbReference>